<evidence type="ECO:0000313" key="3">
    <source>
        <dbReference type="Proteomes" id="UP000291343"/>
    </source>
</evidence>
<protein>
    <recommendedName>
        <fullName evidence="4">Sushi domain-containing protein</fullName>
    </recommendedName>
</protein>
<feature type="chain" id="PRO_5019744908" description="Sushi domain-containing protein" evidence="1">
    <location>
        <begin position="25"/>
        <end position="231"/>
    </location>
</feature>
<dbReference type="InParanoid" id="A0A482XAF7"/>
<dbReference type="EMBL" id="QKKF02014912">
    <property type="protein sequence ID" value="RZF42490.1"/>
    <property type="molecule type" value="Genomic_DNA"/>
</dbReference>
<dbReference type="OrthoDB" id="6635705at2759"/>
<evidence type="ECO:0008006" key="4">
    <source>
        <dbReference type="Google" id="ProtNLM"/>
    </source>
</evidence>
<keyword evidence="3" id="KW-1185">Reference proteome</keyword>
<organism evidence="2 3">
    <name type="scientific">Laodelphax striatellus</name>
    <name type="common">Small brown planthopper</name>
    <name type="synonym">Delphax striatella</name>
    <dbReference type="NCBI Taxonomy" id="195883"/>
    <lineage>
        <taxon>Eukaryota</taxon>
        <taxon>Metazoa</taxon>
        <taxon>Ecdysozoa</taxon>
        <taxon>Arthropoda</taxon>
        <taxon>Hexapoda</taxon>
        <taxon>Insecta</taxon>
        <taxon>Pterygota</taxon>
        <taxon>Neoptera</taxon>
        <taxon>Paraneoptera</taxon>
        <taxon>Hemiptera</taxon>
        <taxon>Auchenorrhyncha</taxon>
        <taxon>Fulgoroidea</taxon>
        <taxon>Delphacidae</taxon>
        <taxon>Criomorphinae</taxon>
        <taxon>Laodelphax</taxon>
    </lineage>
</organism>
<gene>
    <name evidence="2" type="ORF">LSTR_LSTR004409</name>
</gene>
<proteinExistence type="predicted"/>
<comment type="caution">
    <text evidence="2">The sequence shown here is derived from an EMBL/GenBank/DDBJ whole genome shotgun (WGS) entry which is preliminary data.</text>
</comment>
<dbReference type="Proteomes" id="UP000291343">
    <property type="component" value="Unassembled WGS sequence"/>
</dbReference>
<accession>A0A482XAF7</accession>
<feature type="signal peptide" evidence="1">
    <location>
        <begin position="1"/>
        <end position="24"/>
    </location>
</feature>
<evidence type="ECO:0000256" key="1">
    <source>
        <dbReference type="SAM" id="SignalP"/>
    </source>
</evidence>
<name>A0A482XAF7_LAOST</name>
<reference evidence="2 3" key="1">
    <citation type="journal article" date="2017" name="Gigascience">
        <title>Genome sequence of the small brown planthopper, Laodelphax striatellus.</title>
        <authorList>
            <person name="Zhu J."/>
            <person name="Jiang F."/>
            <person name="Wang X."/>
            <person name="Yang P."/>
            <person name="Bao Y."/>
            <person name="Zhao W."/>
            <person name="Wang W."/>
            <person name="Lu H."/>
            <person name="Wang Q."/>
            <person name="Cui N."/>
            <person name="Li J."/>
            <person name="Chen X."/>
            <person name="Luo L."/>
            <person name="Yu J."/>
            <person name="Kang L."/>
            <person name="Cui F."/>
        </authorList>
    </citation>
    <scope>NUCLEOTIDE SEQUENCE [LARGE SCALE GENOMIC DNA]</scope>
    <source>
        <strain evidence="2">Lst14</strain>
    </source>
</reference>
<sequence>MNRVYGCFTIILILISVTDMFCSGSRQISVENLIISKVSTQTKSCRIPSAPNTIYYQNKSDSEKGVLLPNSAVEGNGAVVHIECHGIARENTSWHGEHYMVCYDGKWYPPNNVCIKLCPALNPQNSDLKCFLRNEPVSCKENIRPRTIAYRTCKSGHIDQSNTCPENICKDNGEWDHKYPDCFLGHGVLSNITGAIASLASLIPRGGGIKPKPSCYPRNPDFPNSSFNEGM</sequence>
<keyword evidence="1" id="KW-0732">Signal</keyword>
<dbReference type="AlphaFoldDB" id="A0A482XAF7"/>
<evidence type="ECO:0000313" key="2">
    <source>
        <dbReference type="EMBL" id="RZF42490.1"/>
    </source>
</evidence>